<reference evidence="2 3" key="1">
    <citation type="submission" date="2021-06" db="EMBL/GenBank/DDBJ databases">
        <authorList>
            <person name="Criscuolo A."/>
        </authorList>
    </citation>
    <scope>NUCLEOTIDE SEQUENCE [LARGE SCALE GENOMIC DNA]</scope>
    <source>
        <strain evidence="3">CIP 111802</strain>
    </source>
</reference>
<gene>
    <name evidence="2" type="ORF">PAECIP111802_04930</name>
</gene>
<dbReference type="Proteomes" id="UP000730618">
    <property type="component" value="Unassembled WGS sequence"/>
</dbReference>
<dbReference type="EMBL" id="CAJVCE010000016">
    <property type="protein sequence ID" value="CAG7651305.1"/>
    <property type="molecule type" value="Genomic_DNA"/>
</dbReference>
<evidence type="ECO:0000313" key="2">
    <source>
        <dbReference type="EMBL" id="CAG7651305.1"/>
    </source>
</evidence>
<comment type="caution">
    <text evidence="2">The sequence shown here is derived from an EMBL/GenBank/DDBJ whole genome shotgun (WGS) entry which is preliminary data.</text>
</comment>
<protein>
    <recommendedName>
        <fullName evidence="4">SAF domain-containing protein</fullName>
    </recommendedName>
</protein>
<evidence type="ECO:0000256" key="1">
    <source>
        <dbReference type="SAM" id="MobiDB-lite"/>
    </source>
</evidence>
<organism evidence="2 3">
    <name type="scientific">Paenibacillus allorhizosphaerae</name>
    <dbReference type="NCBI Taxonomy" id="2849866"/>
    <lineage>
        <taxon>Bacteria</taxon>
        <taxon>Bacillati</taxon>
        <taxon>Bacillota</taxon>
        <taxon>Bacilli</taxon>
        <taxon>Bacillales</taxon>
        <taxon>Paenibacillaceae</taxon>
        <taxon>Paenibacillus</taxon>
    </lineage>
</organism>
<feature type="compositionally biased region" description="Polar residues" evidence="1">
    <location>
        <begin position="264"/>
        <end position="287"/>
    </location>
</feature>
<feature type="region of interest" description="Disordered" evidence="1">
    <location>
        <begin position="258"/>
        <end position="287"/>
    </location>
</feature>
<evidence type="ECO:0000313" key="3">
    <source>
        <dbReference type="Proteomes" id="UP000730618"/>
    </source>
</evidence>
<name>A0ABN7TV90_9BACL</name>
<proteinExistence type="predicted"/>
<dbReference type="RefSeq" id="WP_218101190.1">
    <property type="nucleotide sequence ID" value="NZ_CAJVCE010000016.1"/>
</dbReference>
<dbReference type="CDD" id="cd11614">
    <property type="entry name" value="SAF_CpaB_FlgA_like"/>
    <property type="match status" value="1"/>
</dbReference>
<evidence type="ECO:0008006" key="4">
    <source>
        <dbReference type="Google" id="ProtNLM"/>
    </source>
</evidence>
<sequence>MAISVVGNLYFSKLTEVKFTSTVAIKPTRLLKTGEIIEASMLRQVSIPESSRAKDAIINSNELIGKEVLVPVGENEEIASWKVAKPGYVPKEDERYYSFKTDVTTNVNNMVRRGDSVDVWVEFDTPKFIRTPSGQLSIGAVKIIEGLRVSSIKTGEGVEVGDVNSMENFVQSDSVQLANDRTRPNGKPETNTYIMKDDTYAAYALGAIGGKVKLALPNLNSRDGTSAKVTDSFLELQRADAFSKQNKGEITLKIDLKDSEVKGSDSSAQQVPSVNQPGAPTSTEVRK</sequence>
<accession>A0ABN7TV90</accession>
<keyword evidence="3" id="KW-1185">Reference proteome</keyword>